<keyword evidence="2 5" id="KW-0812">Transmembrane</keyword>
<dbReference type="CTD" id="85019"/>
<feature type="transmembrane region" description="Helical" evidence="5">
    <location>
        <begin position="7"/>
        <end position="26"/>
    </location>
</feature>
<evidence type="ECO:0000313" key="6">
    <source>
        <dbReference type="Proteomes" id="UP000504632"/>
    </source>
</evidence>
<dbReference type="RefSeq" id="XP_030625766.1">
    <property type="nucleotide sequence ID" value="XM_030769906.1"/>
</dbReference>
<keyword evidence="4 5" id="KW-0472">Membrane</keyword>
<evidence type="ECO:0000256" key="2">
    <source>
        <dbReference type="ARBA" id="ARBA00022692"/>
    </source>
</evidence>
<keyword evidence="6" id="KW-1185">Reference proteome</keyword>
<dbReference type="Proteomes" id="UP000504632">
    <property type="component" value="Chromosome 3"/>
</dbReference>
<name>A0A6J2V3F8_CHACN</name>
<organism evidence="6 7">
    <name type="scientific">Chanos chanos</name>
    <name type="common">Milkfish</name>
    <name type="synonym">Mugil chanos</name>
    <dbReference type="NCBI Taxonomy" id="29144"/>
    <lineage>
        <taxon>Eukaryota</taxon>
        <taxon>Metazoa</taxon>
        <taxon>Chordata</taxon>
        <taxon>Craniata</taxon>
        <taxon>Vertebrata</taxon>
        <taxon>Euteleostomi</taxon>
        <taxon>Actinopterygii</taxon>
        <taxon>Neopterygii</taxon>
        <taxon>Teleostei</taxon>
        <taxon>Ostariophysi</taxon>
        <taxon>Gonorynchiformes</taxon>
        <taxon>Chanidae</taxon>
        <taxon>Chanos</taxon>
    </lineage>
</organism>
<sequence length="297" mass="32790">MNEARTVLGPVFCILYVVLYFTNKYVLSVLKFTYPTLFLGWQTFFGAVLLLVSGKLGWVELSGFPRSAVLSWLPGSLLFWGNIYGGSRALSSLPIPFFLTLHNASEVMSFLILKVTQRDRTSWQKVLSTLMLLVAAVCLILRDPQPHAGGYMWAVLHLSCVGAYKVFQRRSKGSHLSDLEQQLINYVFSALLLTSAAHPTGDLFGALEFPFLLSHKFHIGCFASALLGFCLLLASIRLKSSVPMDQVGAWVVVAKVLASGLSLFVFTVVIDLETLCCVVISHTGEALSVYAERVQDR</sequence>
<protein>
    <submittedName>
        <fullName evidence="7">Transmembrane protein 241</fullName>
    </submittedName>
</protein>
<dbReference type="InterPro" id="IPR050186">
    <property type="entry name" value="TPT_transporter"/>
</dbReference>
<evidence type="ECO:0000313" key="7">
    <source>
        <dbReference type="RefSeq" id="XP_030625766.1"/>
    </source>
</evidence>
<feature type="transmembrane region" description="Helical" evidence="5">
    <location>
        <begin position="125"/>
        <end position="142"/>
    </location>
</feature>
<comment type="subcellular location">
    <subcellularLocation>
        <location evidence="1">Membrane</location>
        <topology evidence="1">Multi-pass membrane protein</topology>
    </subcellularLocation>
</comment>
<dbReference type="AlphaFoldDB" id="A0A6J2V3F8"/>
<feature type="transmembrane region" description="Helical" evidence="5">
    <location>
        <begin position="32"/>
        <end position="52"/>
    </location>
</feature>
<gene>
    <name evidence="7" type="primary">slc35d4</name>
</gene>
<dbReference type="OrthoDB" id="417037at2759"/>
<evidence type="ECO:0000256" key="5">
    <source>
        <dbReference type="SAM" id="Phobius"/>
    </source>
</evidence>
<dbReference type="InParanoid" id="A0A6J2V3F8"/>
<feature type="transmembrane region" description="Helical" evidence="5">
    <location>
        <begin position="248"/>
        <end position="270"/>
    </location>
</feature>
<evidence type="ECO:0000256" key="4">
    <source>
        <dbReference type="ARBA" id="ARBA00023136"/>
    </source>
</evidence>
<evidence type="ECO:0000256" key="3">
    <source>
        <dbReference type="ARBA" id="ARBA00022989"/>
    </source>
</evidence>
<dbReference type="GeneID" id="115808505"/>
<feature type="transmembrane region" description="Helical" evidence="5">
    <location>
        <begin position="217"/>
        <end position="236"/>
    </location>
</feature>
<evidence type="ECO:0000256" key="1">
    <source>
        <dbReference type="ARBA" id="ARBA00004141"/>
    </source>
</evidence>
<dbReference type="PANTHER" id="PTHR11132">
    <property type="entry name" value="SOLUTE CARRIER FAMILY 35"/>
    <property type="match status" value="1"/>
</dbReference>
<proteinExistence type="predicted"/>
<dbReference type="GO" id="GO:0016020">
    <property type="term" value="C:membrane"/>
    <property type="evidence" value="ECO:0007669"/>
    <property type="project" value="UniProtKB-SubCell"/>
</dbReference>
<keyword evidence="3 5" id="KW-1133">Transmembrane helix</keyword>
<feature type="transmembrane region" description="Helical" evidence="5">
    <location>
        <begin position="95"/>
        <end position="113"/>
    </location>
</feature>
<reference evidence="7" key="1">
    <citation type="submission" date="2025-08" db="UniProtKB">
        <authorList>
            <consortium name="RefSeq"/>
        </authorList>
    </citation>
    <scope>IDENTIFICATION</scope>
</reference>
<feature type="transmembrane region" description="Helical" evidence="5">
    <location>
        <begin position="64"/>
        <end position="83"/>
    </location>
</feature>
<accession>A0A6J2V3F8</accession>